<evidence type="ECO:0000259" key="1">
    <source>
        <dbReference type="Pfam" id="PF08241"/>
    </source>
</evidence>
<organism evidence="2 3">
    <name type="scientific">Methanospirillum hungatei</name>
    <dbReference type="NCBI Taxonomy" id="2203"/>
    <lineage>
        <taxon>Archaea</taxon>
        <taxon>Methanobacteriati</taxon>
        <taxon>Methanobacteriota</taxon>
        <taxon>Stenosarchaea group</taxon>
        <taxon>Methanomicrobia</taxon>
        <taxon>Methanomicrobiales</taxon>
        <taxon>Methanospirillaceae</taxon>
        <taxon>Methanospirillum</taxon>
    </lineage>
</organism>
<dbReference type="EMBL" id="CP077107">
    <property type="protein sequence ID" value="QXO95696.1"/>
    <property type="molecule type" value="Genomic_DNA"/>
</dbReference>
<dbReference type="Proteomes" id="UP000694228">
    <property type="component" value="Chromosome"/>
</dbReference>
<dbReference type="CDD" id="cd02440">
    <property type="entry name" value="AdoMet_MTases"/>
    <property type="match status" value="1"/>
</dbReference>
<dbReference type="PANTHER" id="PTHR43591">
    <property type="entry name" value="METHYLTRANSFERASE"/>
    <property type="match status" value="1"/>
</dbReference>
<reference evidence="2 3" key="1">
    <citation type="submission" date="2021-06" db="EMBL/GenBank/DDBJ databases">
        <title>Complete genome sequence of the secondary alcohol utilizing methanogen Methanospirillum hungatei strain GP1.</title>
        <authorList>
            <person name="Day L.A."/>
            <person name="Costa K.C."/>
        </authorList>
    </citation>
    <scope>NUCLEOTIDE SEQUENCE [LARGE SCALE GENOMIC DNA]</scope>
    <source>
        <strain evidence="2 3">GP1</strain>
    </source>
</reference>
<dbReference type="InterPro" id="IPR013216">
    <property type="entry name" value="Methyltransf_11"/>
</dbReference>
<dbReference type="OrthoDB" id="147504at2157"/>
<gene>
    <name evidence="2" type="ORF">KSK55_04685</name>
</gene>
<dbReference type="Pfam" id="PF08241">
    <property type="entry name" value="Methyltransf_11"/>
    <property type="match status" value="1"/>
</dbReference>
<dbReference type="AlphaFoldDB" id="A0A8F5VNX6"/>
<dbReference type="GO" id="GO:0032259">
    <property type="term" value="P:methylation"/>
    <property type="evidence" value="ECO:0007669"/>
    <property type="project" value="UniProtKB-KW"/>
</dbReference>
<proteinExistence type="predicted"/>
<protein>
    <submittedName>
        <fullName evidence="2">Class I SAM-dependent methyltransferase</fullName>
    </submittedName>
</protein>
<keyword evidence="2" id="KW-0489">Methyltransferase</keyword>
<keyword evidence="2" id="KW-0808">Transferase</keyword>
<accession>A0A8F5VNX6</accession>
<name>A0A8F5VNX6_METHU</name>
<evidence type="ECO:0000313" key="3">
    <source>
        <dbReference type="Proteomes" id="UP000694228"/>
    </source>
</evidence>
<dbReference type="GO" id="GO:0008757">
    <property type="term" value="F:S-adenosylmethionine-dependent methyltransferase activity"/>
    <property type="evidence" value="ECO:0007669"/>
    <property type="project" value="InterPro"/>
</dbReference>
<feature type="domain" description="Methyltransferase type 11" evidence="1">
    <location>
        <begin position="55"/>
        <end position="150"/>
    </location>
</feature>
<sequence>MVPIVEEIKLKQEVKDYWDYNSRLYEQCKLGSDDECAQWKSDFREMLGYEKMQILDIGTGTGFIGILLAEMGHDVTGLDFSQKMMDFAREKVARKNINYEFVTGDAENPEFGDNTFDVSVCRYLLWTLPNPEKAISEWVRITKPGGKICIIDGNWENTGLKRKIGGRMLKIYRFACLNASFNGKSYSKELNNALPNHSGVSKENLTTYLTKCGLENIRIKDLNHIRDIQSKNLPWFLKFSFHHDTYAVYGTVKKQN</sequence>
<evidence type="ECO:0000313" key="2">
    <source>
        <dbReference type="EMBL" id="QXO95696.1"/>
    </source>
</evidence>